<dbReference type="EMBL" id="LQPJ01000118">
    <property type="protein sequence ID" value="ORW21749.1"/>
    <property type="molecule type" value="Genomic_DNA"/>
</dbReference>
<gene>
    <name evidence="1" type="ORF">AWC19_13795</name>
</gene>
<name>A0A1X1ZEI4_9MYCO</name>
<dbReference type="AlphaFoldDB" id="A0A1X1ZEI4"/>
<proteinExistence type="predicted"/>
<evidence type="ECO:0000313" key="2">
    <source>
        <dbReference type="Proteomes" id="UP000193529"/>
    </source>
</evidence>
<sequence>MDLSHWVSSIVAFLRAGYAGGVPATGHPLPGRRPSSDEITAITSELVMQRHRPISTVDVGVAITRVTDAMPTEDDIARVKRRLDAMGSARG</sequence>
<accession>A0A1X1ZEI4</accession>
<reference evidence="1 2" key="1">
    <citation type="submission" date="2016-01" db="EMBL/GenBank/DDBJ databases">
        <title>The new phylogeny of the genus Mycobacterium.</title>
        <authorList>
            <person name="Tarcisio F."/>
            <person name="Conor M."/>
            <person name="Antonella G."/>
            <person name="Elisabetta G."/>
            <person name="Giulia F.S."/>
            <person name="Sara T."/>
            <person name="Anna F."/>
            <person name="Clotilde B."/>
            <person name="Roberto B."/>
            <person name="Veronica D.S."/>
            <person name="Fabio R."/>
            <person name="Monica P."/>
            <person name="Olivier J."/>
            <person name="Enrico T."/>
            <person name="Nicola S."/>
        </authorList>
    </citation>
    <scope>NUCLEOTIDE SEQUENCE [LARGE SCALE GENOMIC DNA]</scope>
    <source>
        <strain evidence="1 2">DSM 44572</strain>
    </source>
</reference>
<dbReference type="Proteomes" id="UP000193529">
    <property type="component" value="Unassembled WGS sequence"/>
</dbReference>
<protein>
    <recommendedName>
        <fullName evidence="3">DUF3349 domain-containing protein</fullName>
    </recommendedName>
</protein>
<evidence type="ECO:0000313" key="1">
    <source>
        <dbReference type="EMBL" id="ORW21749.1"/>
    </source>
</evidence>
<keyword evidence="2" id="KW-1185">Reference proteome</keyword>
<dbReference type="OrthoDB" id="4350726at2"/>
<dbReference type="InterPro" id="IPR021784">
    <property type="entry name" value="DUF3349"/>
</dbReference>
<evidence type="ECO:0008006" key="3">
    <source>
        <dbReference type="Google" id="ProtNLM"/>
    </source>
</evidence>
<dbReference type="STRING" id="153971.AWC19_13795"/>
<comment type="caution">
    <text evidence="1">The sequence shown here is derived from an EMBL/GenBank/DDBJ whole genome shotgun (WGS) entry which is preliminary data.</text>
</comment>
<organism evidence="1 2">
    <name type="scientific">Mycobacterium palustre</name>
    <dbReference type="NCBI Taxonomy" id="153971"/>
    <lineage>
        <taxon>Bacteria</taxon>
        <taxon>Bacillati</taxon>
        <taxon>Actinomycetota</taxon>
        <taxon>Actinomycetes</taxon>
        <taxon>Mycobacteriales</taxon>
        <taxon>Mycobacteriaceae</taxon>
        <taxon>Mycobacterium</taxon>
        <taxon>Mycobacterium simiae complex</taxon>
    </lineage>
</organism>
<dbReference type="Gene3D" id="1.10.10.2390">
    <property type="match status" value="1"/>
</dbReference>
<dbReference type="Pfam" id="PF11829">
    <property type="entry name" value="DUF3349"/>
    <property type="match status" value="1"/>
</dbReference>
<dbReference type="RefSeq" id="WP_085079565.1">
    <property type="nucleotide sequence ID" value="NZ_JACKRZ010000387.1"/>
</dbReference>
<dbReference type="Gene3D" id="6.10.140.2080">
    <property type="match status" value="1"/>
</dbReference>